<dbReference type="Gene3D" id="1.10.10.1440">
    <property type="entry name" value="PHAX RNA-binding domain"/>
    <property type="match status" value="1"/>
</dbReference>
<feature type="region of interest" description="Disordered" evidence="11">
    <location>
        <begin position="206"/>
        <end position="275"/>
    </location>
</feature>
<dbReference type="EMBL" id="AMPZ03000053">
    <property type="protein sequence ID" value="KAH9579013.1"/>
    <property type="molecule type" value="Genomic_DNA"/>
</dbReference>
<evidence type="ECO:0000256" key="2">
    <source>
        <dbReference type="ARBA" id="ARBA00004496"/>
    </source>
</evidence>
<dbReference type="InterPro" id="IPR019385">
    <property type="entry name" value="PHAX_RNA-binding_domain"/>
</dbReference>
<accession>A0A922IGG3</accession>
<keyword evidence="8" id="KW-0653">Protein transport</keyword>
<evidence type="ECO:0000256" key="4">
    <source>
        <dbReference type="ARBA" id="ARBA00016856"/>
    </source>
</evidence>
<keyword evidence="9" id="KW-0539">Nucleus</keyword>
<dbReference type="GO" id="GO:0005634">
    <property type="term" value="C:nucleus"/>
    <property type="evidence" value="ECO:0007669"/>
    <property type="project" value="UniProtKB-SubCell"/>
</dbReference>
<evidence type="ECO:0000313" key="13">
    <source>
        <dbReference type="EMBL" id="KAH9578526.1"/>
    </source>
</evidence>
<keyword evidence="5" id="KW-0813">Transport</keyword>
<evidence type="ECO:0000256" key="3">
    <source>
        <dbReference type="ARBA" id="ARBA00006094"/>
    </source>
</evidence>
<keyword evidence="15" id="KW-1185">Reference proteome</keyword>
<reference evidence="13" key="4">
    <citation type="journal article" date="2022" name="PLoS Pathog.">
        <title>Chromosome-level genome of Schistosoma haematobium underpins genome-wide explorations of molecular variation.</title>
        <authorList>
            <person name="Stroehlein A.J."/>
            <person name="Korhonen P.K."/>
            <person name="Lee V.V."/>
            <person name="Ralph S.A."/>
            <person name="Mentink-Kane M."/>
            <person name="You H."/>
            <person name="McManus D.P."/>
            <person name="Tchuente L.T."/>
            <person name="Stothard J.R."/>
            <person name="Kaur P."/>
            <person name="Dudchenko O."/>
            <person name="Aiden E.L."/>
            <person name="Yang B."/>
            <person name="Yang H."/>
            <person name="Emery A.M."/>
            <person name="Webster B.L."/>
            <person name="Brindley P.J."/>
            <person name="Rollinson D."/>
            <person name="Chang B.C.H."/>
            <person name="Gasser R.B."/>
            <person name="Young N.D."/>
        </authorList>
    </citation>
    <scope>NUCLEOTIDE SEQUENCE</scope>
</reference>
<evidence type="ECO:0000256" key="8">
    <source>
        <dbReference type="ARBA" id="ARBA00022927"/>
    </source>
</evidence>
<dbReference type="GeneID" id="24588868"/>
<dbReference type="InterPro" id="IPR039047">
    <property type="entry name" value="PHAX"/>
</dbReference>
<comment type="subcellular location">
    <subcellularLocation>
        <location evidence="2">Cytoplasm</location>
    </subcellularLocation>
    <subcellularLocation>
        <location evidence="1">Nucleus</location>
    </subcellularLocation>
</comment>
<gene>
    <name evidence="14" type="ORF">MS3_00004710</name>
    <name evidence="13" type="ORF">MS3_00004714</name>
</gene>
<keyword evidence="6" id="KW-0963">Cytoplasm</keyword>
<reference evidence="13" key="1">
    <citation type="journal article" date="2012" name="Nat. Genet.">
        <title>Whole-genome sequence of Schistosoma haematobium.</title>
        <authorList>
            <person name="Young N.D."/>
            <person name="Jex A.R."/>
            <person name="Li B."/>
            <person name="Liu S."/>
            <person name="Yang L."/>
            <person name="Xiong Z."/>
            <person name="Li Y."/>
            <person name="Cantacessi C."/>
            <person name="Hall R.S."/>
            <person name="Xu X."/>
            <person name="Chen F."/>
            <person name="Wu X."/>
            <person name="Zerlotini A."/>
            <person name="Oliveira G."/>
            <person name="Hofmann A."/>
            <person name="Zhang G."/>
            <person name="Fang X."/>
            <person name="Kang Y."/>
            <person name="Campbell B.E."/>
            <person name="Loukas A."/>
            <person name="Ranganathan S."/>
            <person name="Rollinson D."/>
            <person name="Rinaldi G."/>
            <person name="Brindley P.J."/>
            <person name="Yang H."/>
            <person name="Wang J."/>
            <person name="Wang J."/>
            <person name="Gasser R.B."/>
        </authorList>
    </citation>
    <scope>NUCLEOTIDE SEQUENCE</scope>
</reference>
<evidence type="ECO:0000256" key="11">
    <source>
        <dbReference type="SAM" id="MobiDB-lite"/>
    </source>
</evidence>
<reference evidence="13" key="2">
    <citation type="journal article" date="2019" name="Gigascience">
        <title>High-quality Schistosoma haematobium genome achieved by single-molecule and long-range sequencing.</title>
        <authorList>
            <person name="Stroehlein A.J."/>
            <person name="Korhonen P.K."/>
            <person name="Chong T.M."/>
            <person name="Lim Y.L."/>
            <person name="Chan K.G."/>
            <person name="Webster B."/>
            <person name="Rollinson D."/>
            <person name="Brindley P.J."/>
            <person name="Gasser R.B."/>
            <person name="Young N.D."/>
        </authorList>
    </citation>
    <scope>NUCLEOTIDE SEQUENCE</scope>
</reference>
<dbReference type="AlphaFoldDB" id="A0A922IGG3"/>
<evidence type="ECO:0000256" key="5">
    <source>
        <dbReference type="ARBA" id="ARBA00022448"/>
    </source>
</evidence>
<evidence type="ECO:0000313" key="14">
    <source>
        <dbReference type="EMBL" id="KAH9579013.1"/>
    </source>
</evidence>
<dbReference type="Proteomes" id="UP000471633">
    <property type="component" value="Unassembled WGS sequence"/>
</dbReference>
<feature type="compositionally biased region" description="Acidic residues" evidence="11">
    <location>
        <begin position="259"/>
        <end position="275"/>
    </location>
</feature>
<organism evidence="13 15">
    <name type="scientific">Schistosoma haematobium</name>
    <name type="common">Blood fluke</name>
    <dbReference type="NCBI Taxonomy" id="6185"/>
    <lineage>
        <taxon>Eukaryota</taxon>
        <taxon>Metazoa</taxon>
        <taxon>Spiralia</taxon>
        <taxon>Lophotrochozoa</taxon>
        <taxon>Platyhelminthes</taxon>
        <taxon>Trematoda</taxon>
        <taxon>Digenea</taxon>
        <taxon>Strigeidida</taxon>
        <taxon>Schistosomatoidea</taxon>
        <taxon>Schistosomatidae</taxon>
        <taxon>Schistosoma</taxon>
    </lineage>
</organism>
<dbReference type="GO" id="GO:0003723">
    <property type="term" value="F:RNA binding"/>
    <property type="evidence" value="ECO:0007669"/>
    <property type="project" value="UniProtKB-KW"/>
</dbReference>
<evidence type="ECO:0000256" key="10">
    <source>
        <dbReference type="ARBA" id="ARBA00030834"/>
    </source>
</evidence>
<dbReference type="EMBL" id="AMPZ03000090">
    <property type="protein sequence ID" value="KAH9578526.1"/>
    <property type="molecule type" value="Genomic_DNA"/>
</dbReference>
<evidence type="ECO:0000313" key="15">
    <source>
        <dbReference type="Proteomes" id="UP000471633"/>
    </source>
</evidence>
<keyword evidence="7" id="KW-0694">RNA-binding</keyword>
<dbReference type="CTD" id="24588868"/>
<dbReference type="FunFam" id="1.10.10.1440:FF:000001">
    <property type="entry name" value="phosphorylated adapter RNA export protein-like"/>
    <property type="match status" value="1"/>
</dbReference>
<dbReference type="PANTHER" id="PTHR13135:SF0">
    <property type="entry name" value="PHOSPHORYLATED ADAPTER RNA EXPORT PROTEIN"/>
    <property type="match status" value="1"/>
</dbReference>
<evidence type="ECO:0000256" key="7">
    <source>
        <dbReference type="ARBA" id="ARBA00022884"/>
    </source>
</evidence>
<name>A0A922IGG3_SCHHA</name>
<comment type="caution">
    <text evidence="13">The sequence shown here is derived from an EMBL/GenBank/DDBJ whole genome shotgun (WGS) entry which is preliminary data.</text>
</comment>
<dbReference type="KEGG" id="shx:MS3_00004710"/>
<dbReference type="GO" id="GO:0015031">
    <property type="term" value="P:protein transport"/>
    <property type="evidence" value="ECO:0007669"/>
    <property type="project" value="UniProtKB-KW"/>
</dbReference>
<evidence type="ECO:0000259" key="12">
    <source>
        <dbReference type="Pfam" id="PF10258"/>
    </source>
</evidence>
<dbReference type="RefSeq" id="XP_051064075.1">
    <property type="nucleotide sequence ID" value="XM_051212676.1"/>
</dbReference>
<evidence type="ECO:0000256" key="6">
    <source>
        <dbReference type="ARBA" id="ARBA00022490"/>
    </source>
</evidence>
<comment type="similarity">
    <text evidence="3">Belongs to the PHAX family.</text>
</comment>
<dbReference type="InterPro" id="IPR038092">
    <property type="entry name" value="PHAX_RNA-binding_sf"/>
</dbReference>
<protein>
    <recommendedName>
        <fullName evidence="4">Phosphorylated adapter RNA export protein</fullName>
    </recommendedName>
    <alternativeName>
        <fullName evidence="10">RNA U small nuclear RNA export adapter protein</fullName>
    </alternativeName>
</protein>
<evidence type="ECO:0000256" key="9">
    <source>
        <dbReference type="ARBA" id="ARBA00023242"/>
    </source>
</evidence>
<reference evidence="13" key="3">
    <citation type="submission" date="2021-06" db="EMBL/GenBank/DDBJ databases">
        <title>Chromosome-level genome assembly for S. haematobium.</title>
        <authorList>
            <person name="Stroehlein A.J."/>
        </authorList>
    </citation>
    <scope>NUCLEOTIDE SEQUENCE</scope>
</reference>
<evidence type="ECO:0000256" key="1">
    <source>
        <dbReference type="ARBA" id="ARBA00004123"/>
    </source>
</evidence>
<dbReference type="PANTHER" id="PTHR13135">
    <property type="entry name" value="CYTOSOLIC RESINIFERATOXIN BINDING PROTEIN RBP-26"/>
    <property type="match status" value="1"/>
</dbReference>
<dbReference type="GO" id="GO:0005737">
    <property type="term" value="C:cytoplasm"/>
    <property type="evidence" value="ECO:0007669"/>
    <property type="project" value="UniProtKB-SubCell"/>
</dbReference>
<dbReference type="Pfam" id="PF10258">
    <property type="entry name" value="PHAX_RNA-bd"/>
    <property type="match status" value="1"/>
</dbReference>
<feature type="domain" description="Phosphorylated adapter RNA export protein RNA-binding" evidence="12">
    <location>
        <begin position="94"/>
        <end position="176"/>
    </location>
</feature>
<sequence length="275" mass="31331">MAYREVLHSSSEDESSSNEDICWKRRKSDIRASPMKEDFSVNIPKKPYRKIATVFGILKKSDLSIKQRLGPLLWDQEVSRSHIDVTFDSPPDLVAETITNLLKEPNEDLIKRTVDILGVQRALEFYYLTEDIENNGGLYLMDGSRRRSPGGVYLNLIKHSYSVKKEEKKLIFLIDRQMKDKLKRARRNSRRVRKYEESDIVCELPSNPAKSVESDCPSPLDIHSSQEPVILEGEISQPASPVITMDTTCASPCEKSPEDNESMEEGELPPSDDDI</sequence>
<proteinExistence type="inferred from homology"/>
<dbReference type="GO" id="GO:0006408">
    <property type="term" value="P:snRNA export from nucleus"/>
    <property type="evidence" value="ECO:0007669"/>
    <property type="project" value="InterPro"/>
</dbReference>